<dbReference type="Gene3D" id="3.40.50.300">
    <property type="entry name" value="P-loop containing nucleotide triphosphate hydrolases"/>
    <property type="match status" value="2"/>
</dbReference>
<keyword evidence="13" id="KW-1185">Reference proteome</keyword>
<comment type="similarity">
    <text evidence="9">In the C-terminal section; belongs to the helicase family. RecG subfamily.</text>
</comment>
<dbReference type="SMART" id="SM00487">
    <property type="entry name" value="DEXDc"/>
    <property type="match status" value="1"/>
</dbReference>
<dbReference type="InterPro" id="IPR027417">
    <property type="entry name" value="P-loop_NTPase"/>
</dbReference>
<keyword evidence="2 9" id="KW-0547">Nucleotide-binding</keyword>
<dbReference type="PANTHER" id="PTHR47964">
    <property type="entry name" value="ATP-DEPENDENT DNA HELICASE HOMOLOG RECG, CHLOROPLASTIC"/>
    <property type="match status" value="1"/>
</dbReference>
<sequence>MPMTQEIRDWLKHNPAVHALMDGENRLGNLFPMEEALVLASAFSADRKTRIIIKKDRYAAQQLYARLNPLVEDVLLFTSDESLRVQEIASSPEEKEEQLDVLQQLATDEKPRLIITNTAGFLRFLPDKDLFASLIFDLKPGMELDMASLKKALNRAGYSKVNYVDRPLTYASRGGIVDIFTLEYDHPVRIEFFDTEIDSIRFFDENSQRTIHTTDCVRIVPATDLLFTENQLAEIETKARDLLKTAVARLDEEAARSLTEQVEEDLRGLRTYDTAASLYRMFSLTSAASLLDYVPGTVILSSEEEVFLAEKKIRTENTAFVQELVTENRSLPVYTLFHDLVTLEKQRPFQVIHQFEDLKDPIVSGIRPVDEVREPLDIFLKNMREQTWFAVSDTEAKLLKDRAEGRKIRRVEGWYYEGFRTEDFDVYTSRELFSKPVRHHRYQKTFKEGQMLSNVLELEPGDYVVHSQYGIGQYLGTVQRTQKGRIQDYLHIAYRGQDELFVPLAQFQLVRKYISKEGTGVRLSQLGSGQWQKTRERVSQKVEEIAGRLVELYAERNEEIGFAFPKDDALQVEFDEAFPYTPTPDQLQATAEIKAEMEKAKPMDHLLCGDVGFGKTEVAMRCAFKAIESGKQVAFLCPTTVLALQHYKTLEKRFEYTGARIEMVSRFTPEKKLKEIRKGLKDGTVDIVVGTHKLLSKTIQYKDLGFLIIDEEQRFGVEHKEKIKEMKNSIDVLSLSATPIPRTLQMSLIGVRTISQLNTPPAHRHPIQTYVMEKRSTVVQEVIARELARDGQVFYLYNHVSNINAVAAHLQAQFPDAPVGVAHGRMSRDDIEQVMLDFAKGKYKILVCTTIIETGLDIENANTMIIEDADHFGLSQLYQIRGRVGRRDRIAYCYLMVQPRKQITEQAAKRLRSIREFTQLGSGYKIAMRDLTIRGAGDMLGPQQAGFIDQVGLDLYLEMLSEAIARKQGRMPVKKEPEKSAAISIGGYIPAGFTDNDGDKLALYQEIRDAKTPQQLEACESRVTDLFGRIPKDVMELFEQRRLDLFVMQPGVAGLKETPAAYVVTMDAAWSGSVDGRRLFEEVSALSRQVKLRMKSGQIEILVDRKSRRPVHLLLELSKLLMQDSLKKTAKGE</sequence>
<dbReference type="SUPFAM" id="SSF141259">
    <property type="entry name" value="CarD-like"/>
    <property type="match status" value="1"/>
</dbReference>
<dbReference type="STRING" id="1702221.AALO17_27900"/>
<comment type="similarity">
    <text evidence="9">In the N-terminal section; belongs to the UvrB family.</text>
</comment>
<gene>
    <name evidence="9" type="primary">mfd</name>
    <name evidence="12" type="ORF">AALO17_27900</name>
</gene>
<dbReference type="Gene3D" id="2.40.10.170">
    <property type="match status" value="1"/>
</dbReference>
<dbReference type="InterPro" id="IPR041471">
    <property type="entry name" value="UvrB_inter"/>
</dbReference>
<dbReference type="GO" id="GO:0003678">
    <property type="term" value="F:DNA helicase activity"/>
    <property type="evidence" value="ECO:0007669"/>
    <property type="project" value="TreeGrafter"/>
</dbReference>
<dbReference type="SMART" id="SM00490">
    <property type="entry name" value="HELICc"/>
    <property type="match status" value="1"/>
</dbReference>
<dbReference type="EC" id="3.6.4.-" evidence="9"/>
<organism evidence="12 13">
    <name type="scientific">Faecalibaculum rodentium</name>
    <dbReference type="NCBI Taxonomy" id="1702221"/>
    <lineage>
        <taxon>Bacteria</taxon>
        <taxon>Bacillati</taxon>
        <taxon>Bacillota</taxon>
        <taxon>Erysipelotrichia</taxon>
        <taxon>Erysipelotrichales</taxon>
        <taxon>Erysipelotrichaceae</taxon>
        <taxon>Faecalibaculum</taxon>
    </lineage>
</organism>
<dbReference type="InterPro" id="IPR003711">
    <property type="entry name" value="CarD-like/TRCF_RID"/>
</dbReference>
<name>A0A140DZ47_9FIRM</name>
<evidence type="ECO:0000256" key="8">
    <source>
        <dbReference type="ARBA" id="ARBA00023204"/>
    </source>
</evidence>
<evidence type="ECO:0000313" key="12">
    <source>
        <dbReference type="EMBL" id="AMK55924.1"/>
    </source>
</evidence>
<dbReference type="SMART" id="SM01058">
    <property type="entry name" value="CarD_TRCF"/>
    <property type="match status" value="1"/>
</dbReference>
<feature type="domain" description="Helicase ATP-binding" evidence="10">
    <location>
        <begin position="596"/>
        <end position="757"/>
    </location>
</feature>
<dbReference type="InterPro" id="IPR004576">
    <property type="entry name" value="Mfd"/>
</dbReference>
<dbReference type="HAMAP" id="MF_00969">
    <property type="entry name" value="TRCF"/>
    <property type="match status" value="1"/>
</dbReference>
<dbReference type="Pfam" id="PF02559">
    <property type="entry name" value="CarD_TRCF_RID"/>
    <property type="match status" value="1"/>
</dbReference>
<evidence type="ECO:0000256" key="1">
    <source>
        <dbReference type="ARBA" id="ARBA00022490"/>
    </source>
</evidence>
<dbReference type="NCBIfam" id="TIGR00580">
    <property type="entry name" value="mfd"/>
    <property type="match status" value="1"/>
</dbReference>
<evidence type="ECO:0000256" key="5">
    <source>
        <dbReference type="ARBA" id="ARBA00022806"/>
    </source>
</evidence>
<dbReference type="SMART" id="SM00982">
    <property type="entry name" value="TRCF"/>
    <property type="match status" value="1"/>
</dbReference>
<dbReference type="Proteomes" id="UP000069771">
    <property type="component" value="Chromosome"/>
</dbReference>
<dbReference type="SUPFAM" id="SSF143517">
    <property type="entry name" value="TRCF domain-like"/>
    <property type="match status" value="1"/>
</dbReference>
<dbReference type="Pfam" id="PF03461">
    <property type="entry name" value="TRCF"/>
    <property type="match status" value="1"/>
</dbReference>
<evidence type="ECO:0000256" key="9">
    <source>
        <dbReference type="HAMAP-Rule" id="MF_00969"/>
    </source>
</evidence>
<dbReference type="Gene3D" id="3.90.1150.50">
    <property type="entry name" value="Transcription-repair-coupling factor, D7 domain"/>
    <property type="match status" value="1"/>
</dbReference>
<evidence type="ECO:0000256" key="4">
    <source>
        <dbReference type="ARBA" id="ARBA00022801"/>
    </source>
</evidence>
<reference evidence="12 13" key="1">
    <citation type="journal article" date="2016" name="Gut Pathog.">
        <title>Whole genome sequencing of "Faecalibaculum rodentium" ALO17, isolated from C57BL/6J laboratory mouse feces.</title>
        <authorList>
            <person name="Lim S."/>
            <person name="Chang D.H."/>
            <person name="Ahn S."/>
            <person name="Kim B.C."/>
        </authorList>
    </citation>
    <scope>NUCLEOTIDE SEQUENCE [LARGE SCALE GENOMIC DNA]</scope>
    <source>
        <strain evidence="12 13">Alo17</strain>
    </source>
</reference>
<evidence type="ECO:0000259" key="11">
    <source>
        <dbReference type="PROSITE" id="PS51194"/>
    </source>
</evidence>
<protein>
    <recommendedName>
        <fullName evidence="9">Transcription-repair-coupling factor</fullName>
        <shortName evidence="9">TRCF</shortName>
        <ecNumber evidence="9">3.6.4.-</ecNumber>
    </recommendedName>
</protein>
<comment type="subcellular location">
    <subcellularLocation>
        <location evidence="9">Cytoplasm</location>
    </subcellularLocation>
</comment>
<dbReference type="CDD" id="cd17991">
    <property type="entry name" value="DEXHc_TRCF"/>
    <property type="match status" value="1"/>
</dbReference>
<evidence type="ECO:0000256" key="7">
    <source>
        <dbReference type="ARBA" id="ARBA00023125"/>
    </source>
</evidence>
<dbReference type="Pfam" id="PF17757">
    <property type="entry name" value="UvrB_inter"/>
    <property type="match status" value="1"/>
</dbReference>
<dbReference type="InterPro" id="IPR014001">
    <property type="entry name" value="Helicase_ATP-bd"/>
</dbReference>
<dbReference type="PANTHER" id="PTHR47964:SF1">
    <property type="entry name" value="ATP-DEPENDENT DNA HELICASE HOMOLOG RECG, CHLOROPLASTIC"/>
    <property type="match status" value="1"/>
</dbReference>
<keyword evidence="3 9" id="KW-0227">DNA damage</keyword>
<dbReference type="GO" id="GO:0005737">
    <property type="term" value="C:cytoplasm"/>
    <property type="evidence" value="ECO:0007669"/>
    <property type="project" value="UniProtKB-SubCell"/>
</dbReference>
<keyword evidence="8 9" id="KW-0234">DNA repair</keyword>
<dbReference type="GO" id="GO:0016787">
    <property type="term" value="F:hydrolase activity"/>
    <property type="evidence" value="ECO:0007669"/>
    <property type="project" value="UniProtKB-KW"/>
</dbReference>
<dbReference type="EMBL" id="CP011391">
    <property type="protein sequence ID" value="AMK55924.1"/>
    <property type="molecule type" value="Genomic_DNA"/>
</dbReference>
<dbReference type="PATRIC" id="fig|1702221.3.peg.2718"/>
<keyword evidence="4 9" id="KW-0378">Hydrolase</keyword>
<dbReference type="PROSITE" id="PS51194">
    <property type="entry name" value="HELICASE_CTER"/>
    <property type="match status" value="1"/>
</dbReference>
<dbReference type="InterPro" id="IPR036101">
    <property type="entry name" value="CarD-like/TRCF_RID_sf"/>
</dbReference>
<evidence type="ECO:0000313" key="13">
    <source>
        <dbReference type="Proteomes" id="UP000069771"/>
    </source>
</evidence>
<evidence type="ECO:0000256" key="6">
    <source>
        <dbReference type="ARBA" id="ARBA00022840"/>
    </source>
</evidence>
<dbReference type="PROSITE" id="PS51192">
    <property type="entry name" value="HELICASE_ATP_BIND_1"/>
    <property type="match status" value="1"/>
</dbReference>
<dbReference type="AlphaFoldDB" id="A0A140DZ47"/>
<dbReference type="GO" id="GO:0003684">
    <property type="term" value="F:damaged DNA binding"/>
    <property type="evidence" value="ECO:0007669"/>
    <property type="project" value="InterPro"/>
</dbReference>
<evidence type="ECO:0000256" key="2">
    <source>
        <dbReference type="ARBA" id="ARBA00022741"/>
    </source>
</evidence>
<dbReference type="InterPro" id="IPR001650">
    <property type="entry name" value="Helicase_C-like"/>
</dbReference>
<proteinExistence type="inferred from homology"/>
<dbReference type="Gene3D" id="3.30.2060.10">
    <property type="entry name" value="Penicillin-binding protein 1b domain"/>
    <property type="match status" value="1"/>
</dbReference>
<dbReference type="GO" id="GO:0000716">
    <property type="term" value="P:transcription-coupled nucleotide-excision repair, DNA damage recognition"/>
    <property type="evidence" value="ECO:0007669"/>
    <property type="project" value="UniProtKB-UniRule"/>
</dbReference>
<dbReference type="InterPro" id="IPR047112">
    <property type="entry name" value="RecG/Mfd"/>
</dbReference>
<dbReference type="GO" id="GO:0005524">
    <property type="term" value="F:ATP binding"/>
    <property type="evidence" value="ECO:0007669"/>
    <property type="project" value="UniProtKB-UniRule"/>
</dbReference>
<comment type="function">
    <text evidence="9">Couples transcription and DNA repair by recognizing RNA polymerase (RNAP) stalled at DNA lesions. Mediates ATP-dependent release of RNAP and its truncated transcript from the DNA, and recruitment of nucleotide excision repair machinery to the damaged site.</text>
</comment>
<dbReference type="InterPro" id="IPR037235">
    <property type="entry name" value="TRCF-like_C_D7"/>
</dbReference>
<dbReference type="InterPro" id="IPR005118">
    <property type="entry name" value="TRCF_C"/>
</dbReference>
<dbReference type="Gene3D" id="3.40.50.11180">
    <property type="match status" value="1"/>
</dbReference>
<feature type="domain" description="Helicase C-terminal" evidence="11">
    <location>
        <begin position="777"/>
        <end position="932"/>
    </location>
</feature>
<dbReference type="SUPFAM" id="SSF52540">
    <property type="entry name" value="P-loop containing nucleoside triphosphate hydrolases"/>
    <property type="match status" value="2"/>
</dbReference>
<dbReference type="KEGG" id="fro:AALO17_27900"/>
<dbReference type="Pfam" id="PF00270">
    <property type="entry name" value="DEAD"/>
    <property type="match status" value="1"/>
</dbReference>
<keyword evidence="7 9" id="KW-0238">DNA-binding</keyword>
<evidence type="ECO:0000256" key="3">
    <source>
        <dbReference type="ARBA" id="ARBA00022763"/>
    </source>
</evidence>
<dbReference type="GO" id="GO:0006355">
    <property type="term" value="P:regulation of DNA-templated transcription"/>
    <property type="evidence" value="ECO:0007669"/>
    <property type="project" value="UniProtKB-UniRule"/>
</dbReference>
<keyword evidence="6 9" id="KW-0067">ATP-binding</keyword>
<accession>A0A140DZ47</accession>
<keyword evidence="1 9" id="KW-0963">Cytoplasm</keyword>
<dbReference type="InterPro" id="IPR011545">
    <property type="entry name" value="DEAD/DEAH_box_helicase_dom"/>
</dbReference>
<keyword evidence="5" id="KW-0347">Helicase</keyword>
<evidence type="ECO:0000259" key="10">
    <source>
        <dbReference type="PROSITE" id="PS51192"/>
    </source>
</evidence>
<dbReference type="Pfam" id="PF00271">
    <property type="entry name" value="Helicase_C"/>
    <property type="match status" value="1"/>
</dbReference>